<dbReference type="RefSeq" id="WP_230668709.1">
    <property type="nucleotide sequence ID" value="NZ_JAJNAY010000001.1"/>
</dbReference>
<evidence type="ECO:0000313" key="2">
    <source>
        <dbReference type="EMBL" id="MCD1116950.1"/>
    </source>
</evidence>
<evidence type="ECO:0000313" key="3">
    <source>
        <dbReference type="Proteomes" id="UP001108025"/>
    </source>
</evidence>
<evidence type="ECO:0000256" key="1">
    <source>
        <dbReference type="SAM" id="SignalP"/>
    </source>
</evidence>
<sequence length="248" mass="29391">MKFKLLFILLFISLKFFATGQEPNFIKIDGKEYDLLNDPLEKYFQEHPENHPIFGEKFIKKDEKGETYFTTSTANWRGYVAYFEIINNELFLTDLKIDDSNSGLLISVYNKIFTDNKTVKLNYSGILTVPTGDFIDSDNFGFSSYYKSYLLLTVKNDHLEKKKELQNKDYMKFKIKQFEEFQKTKDYKIAYEDYIKSNTESEKIELSFAKTKSKIAEIKKQYSKKPTKEQIDGFLFMMSNLEQIYVDY</sequence>
<protein>
    <submittedName>
        <fullName evidence="2">Uncharacterized protein</fullName>
    </submittedName>
</protein>
<keyword evidence="1" id="KW-0732">Signal</keyword>
<dbReference type="EMBL" id="JAJNAY010000001">
    <property type="protein sequence ID" value="MCD1116950.1"/>
    <property type="molecule type" value="Genomic_DNA"/>
</dbReference>
<name>A0A9Q3V576_9FLAO</name>
<feature type="signal peptide" evidence="1">
    <location>
        <begin position="1"/>
        <end position="20"/>
    </location>
</feature>
<dbReference type="AlphaFoldDB" id="A0A9Q3V576"/>
<feature type="chain" id="PRO_5040426533" evidence="1">
    <location>
        <begin position="21"/>
        <end position="248"/>
    </location>
</feature>
<keyword evidence="3" id="KW-1185">Reference proteome</keyword>
<gene>
    <name evidence="2" type="ORF">LO744_08790</name>
</gene>
<accession>A0A9Q3V576</accession>
<dbReference type="Proteomes" id="UP001108025">
    <property type="component" value="Unassembled WGS sequence"/>
</dbReference>
<proteinExistence type="predicted"/>
<organism evidence="2 3">
    <name type="scientific">Chryseobacterium turcicum</name>
    <dbReference type="NCBI Taxonomy" id="2898076"/>
    <lineage>
        <taxon>Bacteria</taxon>
        <taxon>Pseudomonadati</taxon>
        <taxon>Bacteroidota</taxon>
        <taxon>Flavobacteriia</taxon>
        <taxon>Flavobacteriales</taxon>
        <taxon>Weeksellaceae</taxon>
        <taxon>Chryseobacterium group</taxon>
        <taxon>Chryseobacterium</taxon>
    </lineage>
</organism>
<comment type="caution">
    <text evidence="2">The sequence shown here is derived from an EMBL/GenBank/DDBJ whole genome shotgun (WGS) entry which is preliminary data.</text>
</comment>
<reference evidence="2" key="1">
    <citation type="submission" date="2021-11" db="EMBL/GenBank/DDBJ databases">
        <title>Description of novel Chryseobacterium species.</title>
        <authorList>
            <person name="Saticioglu I.B."/>
            <person name="Ay H."/>
            <person name="Altun S."/>
            <person name="Duman M."/>
        </authorList>
    </citation>
    <scope>NUCLEOTIDE SEQUENCE</scope>
    <source>
        <strain evidence="2">C-17</strain>
    </source>
</reference>